<name>A0A9W6JNW7_9HYPH</name>
<dbReference type="Proteomes" id="UP001143309">
    <property type="component" value="Unassembled WGS sequence"/>
</dbReference>
<organism evidence="2 3">
    <name type="scientific">Methylopila turkensis</name>
    <dbReference type="NCBI Taxonomy" id="1437816"/>
    <lineage>
        <taxon>Bacteria</taxon>
        <taxon>Pseudomonadati</taxon>
        <taxon>Pseudomonadota</taxon>
        <taxon>Alphaproteobacteria</taxon>
        <taxon>Hyphomicrobiales</taxon>
        <taxon>Methylopilaceae</taxon>
        <taxon>Methylopila</taxon>
    </lineage>
</organism>
<reference evidence="2" key="2">
    <citation type="submission" date="2023-01" db="EMBL/GenBank/DDBJ databases">
        <authorList>
            <person name="Sun Q."/>
            <person name="Evtushenko L."/>
        </authorList>
    </citation>
    <scope>NUCLEOTIDE SEQUENCE</scope>
    <source>
        <strain evidence="2">VKM B-2748</strain>
    </source>
</reference>
<keyword evidence="1" id="KW-0732">Signal</keyword>
<sequence>MSRLAGRMMIAIMLQLIVTGGAKAGSLHEGDCAPAQIVTAPYKEQICYAGAHGYAACRWVKREYAVRIPPECVRPGEIEDAYKIRWRDRTGVVAKG</sequence>
<dbReference type="AlphaFoldDB" id="A0A9W6JNW7"/>
<evidence type="ECO:0000256" key="1">
    <source>
        <dbReference type="SAM" id="SignalP"/>
    </source>
</evidence>
<reference evidence="2" key="1">
    <citation type="journal article" date="2014" name="Int. J. Syst. Evol. Microbiol.">
        <title>Complete genome sequence of Corynebacterium casei LMG S-19264T (=DSM 44701T), isolated from a smear-ripened cheese.</title>
        <authorList>
            <consortium name="US DOE Joint Genome Institute (JGI-PGF)"/>
            <person name="Walter F."/>
            <person name="Albersmeier A."/>
            <person name="Kalinowski J."/>
            <person name="Ruckert C."/>
        </authorList>
    </citation>
    <scope>NUCLEOTIDE SEQUENCE</scope>
    <source>
        <strain evidence="2">VKM B-2748</strain>
    </source>
</reference>
<accession>A0A9W6JNW7</accession>
<gene>
    <name evidence="2" type="ORF">GCM10008174_15470</name>
</gene>
<keyword evidence="3" id="KW-1185">Reference proteome</keyword>
<dbReference type="RefSeq" id="WP_271200298.1">
    <property type="nucleotide sequence ID" value="NZ_BSFL01000002.1"/>
</dbReference>
<feature type="signal peptide" evidence="1">
    <location>
        <begin position="1"/>
        <end position="24"/>
    </location>
</feature>
<protein>
    <submittedName>
        <fullName evidence="2">Uncharacterized protein</fullName>
    </submittedName>
</protein>
<proteinExistence type="predicted"/>
<feature type="chain" id="PRO_5040984590" evidence="1">
    <location>
        <begin position="25"/>
        <end position="96"/>
    </location>
</feature>
<comment type="caution">
    <text evidence="2">The sequence shown here is derived from an EMBL/GenBank/DDBJ whole genome shotgun (WGS) entry which is preliminary data.</text>
</comment>
<evidence type="ECO:0000313" key="2">
    <source>
        <dbReference type="EMBL" id="GLK79806.1"/>
    </source>
</evidence>
<dbReference type="EMBL" id="BSFL01000002">
    <property type="protein sequence ID" value="GLK79806.1"/>
    <property type="molecule type" value="Genomic_DNA"/>
</dbReference>
<evidence type="ECO:0000313" key="3">
    <source>
        <dbReference type="Proteomes" id="UP001143309"/>
    </source>
</evidence>